<accession>A0ABT3NTU9</accession>
<keyword evidence="2" id="KW-0732">Signal</keyword>
<dbReference type="CDD" id="cd07012">
    <property type="entry name" value="PBP2_Bug_TTT"/>
    <property type="match status" value="1"/>
</dbReference>
<dbReference type="Proteomes" id="UP001526430">
    <property type="component" value="Unassembled WGS sequence"/>
</dbReference>
<reference evidence="3 4" key="1">
    <citation type="submission" date="2022-10" db="EMBL/GenBank/DDBJ databases">
        <title>Roseococcus glaciei nov., sp. nov., isolated from glacier.</title>
        <authorList>
            <person name="Liu Q."/>
            <person name="Xin Y.-H."/>
        </authorList>
    </citation>
    <scope>NUCLEOTIDE SEQUENCE [LARGE SCALE GENOMIC DNA]</scope>
    <source>
        <strain evidence="3 4">MDT2-1-1</strain>
    </source>
</reference>
<evidence type="ECO:0000256" key="2">
    <source>
        <dbReference type="SAM" id="SignalP"/>
    </source>
</evidence>
<feature type="chain" id="PRO_5047057265" evidence="2">
    <location>
        <begin position="29"/>
        <end position="324"/>
    </location>
</feature>
<keyword evidence="4" id="KW-1185">Reference proteome</keyword>
<dbReference type="Pfam" id="PF03401">
    <property type="entry name" value="TctC"/>
    <property type="match status" value="1"/>
</dbReference>
<dbReference type="PANTHER" id="PTHR42928">
    <property type="entry name" value="TRICARBOXYLATE-BINDING PROTEIN"/>
    <property type="match status" value="1"/>
</dbReference>
<proteinExistence type="inferred from homology"/>
<dbReference type="InterPro" id="IPR042100">
    <property type="entry name" value="Bug_dom1"/>
</dbReference>
<dbReference type="EMBL" id="JAPFQI010000004">
    <property type="protein sequence ID" value="MCW8085588.1"/>
    <property type="molecule type" value="Genomic_DNA"/>
</dbReference>
<comment type="similarity">
    <text evidence="1">Belongs to the UPF0065 (bug) family.</text>
</comment>
<protein>
    <submittedName>
        <fullName evidence="3">Tripartite tricarboxylate transporter substrate binding protein</fullName>
    </submittedName>
</protein>
<dbReference type="PROSITE" id="PS51318">
    <property type="entry name" value="TAT"/>
    <property type="match status" value="1"/>
</dbReference>
<name>A0ABT3NTU9_9PROT</name>
<dbReference type="InterPro" id="IPR005064">
    <property type="entry name" value="BUG"/>
</dbReference>
<dbReference type="Gene3D" id="3.40.190.150">
    <property type="entry name" value="Bordetella uptake gene, domain 1"/>
    <property type="match status" value="1"/>
</dbReference>
<sequence length="324" mass="34738">MREVQATRRALLGGAMAGAALCAGTASAQGGRVTSLVMPYAPSGGQELLGRILIEGFAERFGGSFVMDHRPGAGTTLAARHVARARPDAQTLLVGTNVTFAQAQFAYRNPGYDPDRDFAHISLLAEALYFLCVNPKWQSVQEVVEEARRRPGQLAYTSWGVGSVAHLTGVDFCRREGIDMIHVPFNGTAAAVTEVIAGRADFIFCILSSCLPHVEAGRLRAVATPSPERIPGFPEIRTMVEHGYSDFVQLPWFSLSGPAGLPEETALALEEVTRAAFAKESAKQRLAALGLVPAARGAADMRARIASDRVTNQRLMHQAGIEPQ</sequence>
<dbReference type="PANTHER" id="PTHR42928:SF5">
    <property type="entry name" value="BLR1237 PROTEIN"/>
    <property type="match status" value="1"/>
</dbReference>
<gene>
    <name evidence="3" type="ORF">OF850_08125</name>
</gene>
<evidence type="ECO:0000313" key="3">
    <source>
        <dbReference type="EMBL" id="MCW8085588.1"/>
    </source>
</evidence>
<feature type="signal peptide" evidence="2">
    <location>
        <begin position="1"/>
        <end position="28"/>
    </location>
</feature>
<organism evidence="3 4">
    <name type="scientific">Sabulicella glaciei</name>
    <dbReference type="NCBI Taxonomy" id="2984948"/>
    <lineage>
        <taxon>Bacteria</taxon>
        <taxon>Pseudomonadati</taxon>
        <taxon>Pseudomonadota</taxon>
        <taxon>Alphaproteobacteria</taxon>
        <taxon>Acetobacterales</taxon>
        <taxon>Acetobacteraceae</taxon>
        <taxon>Sabulicella</taxon>
    </lineage>
</organism>
<dbReference type="InterPro" id="IPR006311">
    <property type="entry name" value="TAT_signal"/>
</dbReference>
<comment type="caution">
    <text evidence="3">The sequence shown here is derived from an EMBL/GenBank/DDBJ whole genome shotgun (WGS) entry which is preliminary data.</text>
</comment>
<dbReference type="RefSeq" id="WP_301589501.1">
    <property type="nucleotide sequence ID" value="NZ_JAPFQI010000004.1"/>
</dbReference>
<dbReference type="PIRSF" id="PIRSF017082">
    <property type="entry name" value="YflP"/>
    <property type="match status" value="1"/>
</dbReference>
<evidence type="ECO:0000256" key="1">
    <source>
        <dbReference type="ARBA" id="ARBA00006987"/>
    </source>
</evidence>
<evidence type="ECO:0000313" key="4">
    <source>
        <dbReference type="Proteomes" id="UP001526430"/>
    </source>
</evidence>
<dbReference type="Gene3D" id="3.40.190.10">
    <property type="entry name" value="Periplasmic binding protein-like II"/>
    <property type="match status" value="1"/>
</dbReference>